<evidence type="ECO:0000313" key="1">
    <source>
        <dbReference type="EMBL" id="QJA69066.1"/>
    </source>
</evidence>
<proteinExistence type="predicted"/>
<accession>A0A6M3JGS1</accession>
<dbReference type="EMBL" id="MT141674">
    <property type="protein sequence ID" value="QJA69066.1"/>
    <property type="molecule type" value="Genomic_DNA"/>
</dbReference>
<protein>
    <submittedName>
        <fullName evidence="1">Uncharacterized protein</fullName>
    </submittedName>
</protein>
<reference evidence="1" key="1">
    <citation type="submission" date="2020-03" db="EMBL/GenBank/DDBJ databases">
        <title>The deep terrestrial virosphere.</title>
        <authorList>
            <person name="Holmfeldt K."/>
            <person name="Nilsson E."/>
            <person name="Simone D."/>
            <person name="Lopez-Fernandez M."/>
            <person name="Wu X."/>
            <person name="de Brujin I."/>
            <person name="Lundin D."/>
            <person name="Andersson A."/>
            <person name="Bertilsson S."/>
            <person name="Dopson M."/>
        </authorList>
    </citation>
    <scope>NUCLEOTIDE SEQUENCE</scope>
    <source>
        <strain evidence="1">MM415A05120</strain>
    </source>
</reference>
<gene>
    <name evidence="1" type="ORF">MM415A05120_0007</name>
</gene>
<name>A0A6M3JGS1_9ZZZZ</name>
<dbReference type="AlphaFoldDB" id="A0A6M3JGS1"/>
<sequence length="52" mass="6055">MKCSTLTCTRKAAESWAVCKDCRDRILYGHIPQKIERRDGLLEAEAREMWGK</sequence>
<organism evidence="1">
    <name type="scientific">viral metagenome</name>
    <dbReference type="NCBI Taxonomy" id="1070528"/>
    <lineage>
        <taxon>unclassified sequences</taxon>
        <taxon>metagenomes</taxon>
        <taxon>organismal metagenomes</taxon>
    </lineage>
</organism>